<feature type="compositionally biased region" description="Basic residues" evidence="1">
    <location>
        <begin position="264"/>
        <end position="273"/>
    </location>
</feature>
<feature type="region of interest" description="Disordered" evidence="1">
    <location>
        <begin position="406"/>
        <end position="442"/>
    </location>
</feature>
<feature type="region of interest" description="Disordered" evidence="1">
    <location>
        <begin position="457"/>
        <end position="509"/>
    </location>
</feature>
<feature type="region of interest" description="Disordered" evidence="1">
    <location>
        <begin position="1"/>
        <end position="26"/>
    </location>
</feature>
<proteinExistence type="predicted"/>
<keyword evidence="3" id="KW-1185">Reference proteome</keyword>
<protein>
    <submittedName>
        <fullName evidence="2">Uncharacterized protein</fullName>
    </submittedName>
</protein>
<sequence length="548" mass="59171">MPRPALPDSPLTTLPAHPSAPSGRRLSRATHLLSTPSSVSSIDDVLPEVKRGLLDFRTPAAVAVGPGVREFLKERERKPSASARPALGERSPNTVDTLLPSQAQEKEQAKVSARLEVALRDTPDAVFTITTRRPARPSRPQMHAQRSLPTMAALAARQAPPPRAQPNPPPPPPVPAKDHPSVARPTRPATRVFSPSPPPAVNFALLTAPGDAALGFPYVQLPAPFPPKQEGTGAPQEQEQEEPVRLLLRPIPPTPLAPNPSSTKGKRSRHSRKPPPVDFPELPPSPPRPLPAQVRRPPTPHPSRSLSALERGEAWPAEEGALVSRGMLTLLAAYLLPARFLPAPAPQPQEQQHTRTSSTLSSTAASATSAMLSQGSQYCPWPAAAFFSALVCWAWEALFRPRVRQRKREPPLPVSVSSSARREEGTRQAQGKPAPPRPKWPEGVSITVECELALSPSLERHASGSPSSSSGSFSEVKRRASVSPASDLGTQHRRWREHHEPAPELEPHLERGAGVWGTVASAWKAVGGWAWGLGRKRPAEQLRGERIV</sequence>
<feature type="compositionally biased region" description="Basic and acidic residues" evidence="1">
    <location>
        <begin position="497"/>
        <end position="509"/>
    </location>
</feature>
<feature type="region of interest" description="Disordered" evidence="1">
    <location>
        <begin position="127"/>
        <end position="204"/>
    </location>
</feature>
<dbReference type="AlphaFoldDB" id="A0A167MLB5"/>
<name>A0A167MLB5_CALVF</name>
<dbReference type="Proteomes" id="UP000076738">
    <property type="component" value="Unassembled WGS sequence"/>
</dbReference>
<evidence type="ECO:0000313" key="3">
    <source>
        <dbReference type="Proteomes" id="UP000076738"/>
    </source>
</evidence>
<evidence type="ECO:0000313" key="2">
    <source>
        <dbReference type="EMBL" id="KZO96839.1"/>
    </source>
</evidence>
<dbReference type="EMBL" id="KV417282">
    <property type="protein sequence ID" value="KZO96839.1"/>
    <property type="molecule type" value="Genomic_DNA"/>
</dbReference>
<feature type="compositionally biased region" description="Pro residues" evidence="1">
    <location>
        <begin position="274"/>
        <end position="290"/>
    </location>
</feature>
<feature type="compositionally biased region" description="Low complexity" evidence="1">
    <location>
        <begin position="463"/>
        <end position="474"/>
    </location>
</feature>
<evidence type="ECO:0000256" key="1">
    <source>
        <dbReference type="SAM" id="MobiDB-lite"/>
    </source>
</evidence>
<dbReference type="OrthoDB" id="10639444at2759"/>
<feature type="compositionally biased region" description="Polar residues" evidence="1">
    <location>
        <begin position="91"/>
        <end position="103"/>
    </location>
</feature>
<accession>A0A167MLB5</accession>
<feature type="region of interest" description="Disordered" evidence="1">
    <location>
        <begin position="73"/>
        <end position="110"/>
    </location>
</feature>
<gene>
    <name evidence="2" type="ORF">CALVIDRAFT_100650</name>
</gene>
<reference evidence="2 3" key="1">
    <citation type="journal article" date="2016" name="Mol. Biol. Evol.">
        <title>Comparative Genomics of Early-Diverging Mushroom-Forming Fungi Provides Insights into the Origins of Lignocellulose Decay Capabilities.</title>
        <authorList>
            <person name="Nagy L.G."/>
            <person name="Riley R."/>
            <person name="Tritt A."/>
            <person name="Adam C."/>
            <person name="Daum C."/>
            <person name="Floudas D."/>
            <person name="Sun H."/>
            <person name="Yadav J.S."/>
            <person name="Pangilinan J."/>
            <person name="Larsson K.H."/>
            <person name="Matsuura K."/>
            <person name="Barry K."/>
            <person name="Labutti K."/>
            <person name="Kuo R."/>
            <person name="Ohm R.A."/>
            <person name="Bhattacharya S.S."/>
            <person name="Shirouzu T."/>
            <person name="Yoshinaga Y."/>
            <person name="Martin F.M."/>
            <person name="Grigoriev I.V."/>
            <person name="Hibbett D.S."/>
        </authorList>
    </citation>
    <scope>NUCLEOTIDE SEQUENCE [LARGE SCALE GENOMIC DNA]</scope>
    <source>
        <strain evidence="2 3">TUFC12733</strain>
    </source>
</reference>
<organism evidence="2 3">
    <name type="scientific">Calocera viscosa (strain TUFC12733)</name>
    <dbReference type="NCBI Taxonomy" id="1330018"/>
    <lineage>
        <taxon>Eukaryota</taxon>
        <taxon>Fungi</taxon>
        <taxon>Dikarya</taxon>
        <taxon>Basidiomycota</taxon>
        <taxon>Agaricomycotina</taxon>
        <taxon>Dacrymycetes</taxon>
        <taxon>Dacrymycetales</taxon>
        <taxon>Dacrymycetaceae</taxon>
        <taxon>Calocera</taxon>
    </lineage>
</organism>
<feature type="compositionally biased region" description="Pro residues" evidence="1">
    <location>
        <begin position="159"/>
        <end position="175"/>
    </location>
</feature>
<feature type="region of interest" description="Disordered" evidence="1">
    <location>
        <begin position="221"/>
        <end position="312"/>
    </location>
</feature>